<name>A0A6A5RUK9_9PLEO</name>
<dbReference type="OrthoDB" id="2687452at2759"/>
<gene>
    <name evidence="2" type="ORF">M421DRAFT_90264</name>
</gene>
<sequence length="193" mass="21847">MVDTGLCEGSQHTSMSAQVHTNFLDGFHSGRTRNAPTVRPYHPVGYLGALCPTSSLHLVEDPYTPNMSGYGYPSSYPEQPDFSSYTTAYPGFAPYTQTRMNEYFAQYQCYLPQPYQILPDFYTQPIAQPVRQLLPRTMTQHLPTALNACQPIFDVPLNYEEPRARWSSQASPNEQLQSIAQTQSQSHNQSLER</sequence>
<accession>A0A6A5RUK9</accession>
<evidence type="ECO:0000256" key="1">
    <source>
        <dbReference type="SAM" id="MobiDB-lite"/>
    </source>
</evidence>
<feature type="region of interest" description="Disordered" evidence="1">
    <location>
        <begin position="164"/>
        <end position="193"/>
    </location>
</feature>
<protein>
    <submittedName>
        <fullName evidence="2">Uncharacterized protein</fullName>
    </submittedName>
</protein>
<reference evidence="2" key="1">
    <citation type="journal article" date="2020" name="Stud. Mycol.">
        <title>101 Dothideomycetes genomes: a test case for predicting lifestyles and emergence of pathogens.</title>
        <authorList>
            <person name="Haridas S."/>
            <person name="Albert R."/>
            <person name="Binder M."/>
            <person name="Bloem J."/>
            <person name="Labutti K."/>
            <person name="Salamov A."/>
            <person name="Andreopoulos B."/>
            <person name="Baker S."/>
            <person name="Barry K."/>
            <person name="Bills G."/>
            <person name="Bluhm B."/>
            <person name="Cannon C."/>
            <person name="Castanera R."/>
            <person name="Culley D."/>
            <person name="Daum C."/>
            <person name="Ezra D."/>
            <person name="Gonzalez J."/>
            <person name="Henrissat B."/>
            <person name="Kuo A."/>
            <person name="Liang C."/>
            <person name="Lipzen A."/>
            <person name="Lutzoni F."/>
            <person name="Magnuson J."/>
            <person name="Mondo S."/>
            <person name="Nolan M."/>
            <person name="Ohm R."/>
            <person name="Pangilinan J."/>
            <person name="Park H.-J."/>
            <person name="Ramirez L."/>
            <person name="Alfaro M."/>
            <person name="Sun H."/>
            <person name="Tritt A."/>
            <person name="Yoshinaga Y."/>
            <person name="Zwiers L.-H."/>
            <person name="Turgeon B."/>
            <person name="Goodwin S."/>
            <person name="Spatafora J."/>
            <person name="Crous P."/>
            <person name="Grigoriev I."/>
        </authorList>
    </citation>
    <scope>NUCLEOTIDE SEQUENCE</scope>
    <source>
        <strain evidence="2">CBS 183.55</strain>
    </source>
</reference>
<evidence type="ECO:0000313" key="2">
    <source>
        <dbReference type="EMBL" id="KAF1931173.1"/>
    </source>
</evidence>
<dbReference type="GeneID" id="54355512"/>
<dbReference type="AlphaFoldDB" id="A0A6A5RUK9"/>
<dbReference type="Proteomes" id="UP000800082">
    <property type="component" value="Unassembled WGS sequence"/>
</dbReference>
<evidence type="ECO:0000313" key="3">
    <source>
        <dbReference type="Proteomes" id="UP000800082"/>
    </source>
</evidence>
<dbReference type="EMBL" id="ML978961">
    <property type="protein sequence ID" value="KAF1931173.1"/>
    <property type="molecule type" value="Genomic_DNA"/>
</dbReference>
<feature type="compositionally biased region" description="Polar residues" evidence="1">
    <location>
        <begin position="166"/>
        <end position="193"/>
    </location>
</feature>
<keyword evidence="3" id="KW-1185">Reference proteome</keyword>
<organism evidence="2 3">
    <name type="scientific">Didymella exigua CBS 183.55</name>
    <dbReference type="NCBI Taxonomy" id="1150837"/>
    <lineage>
        <taxon>Eukaryota</taxon>
        <taxon>Fungi</taxon>
        <taxon>Dikarya</taxon>
        <taxon>Ascomycota</taxon>
        <taxon>Pezizomycotina</taxon>
        <taxon>Dothideomycetes</taxon>
        <taxon>Pleosporomycetidae</taxon>
        <taxon>Pleosporales</taxon>
        <taxon>Pleosporineae</taxon>
        <taxon>Didymellaceae</taxon>
        <taxon>Didymella</taxon>
    </lineage>
</organism>
<proteinExistence type="predicted"/>
<dbReference type="RefSeq" id="XP_033451421.1">
    <property type="nucleotide sequence ID" value="XM_033597845.1"/>
</dbReference>